<feature type="compositionally biased region" description="Basic and acidic residues" evidence="1">
    <location>
        <begin position="149"/>
        <end position="168"/>
    </location>
</feature>
<feature type="compositionally biased region" description="Basic and acidic residues" evidence="1">
    <location>
        <begin position="314"/>
        <end position="329"/>
    </location>
</feature>
<sequence length="391" mass="45358">MEGPKRSNWADDSDEDLSEEEQPPKNEEAPQQSQSVTLSSSQPIKSLSSKIESASPPYCLKLCNISYDIRDENELYEFFGLTDEEIDEISIDMHKNERNQFKGSAALKMPNKEIALKIAKRDGDVLRNRDMSIYLDDGSYDGGRRRGRGRGDRGDRGDRGERRGERRNNGRGRYQQPQRSRYNNSNNYESRKEEKPKERPKIINSGKIVIAPSSEQSVKVEEEKLPPPPKPKSNPFGNAKPIDTLAKELEFERKRQQEEEEKRKEYEEKYEDYEQEELEEGEIQENPAENQEKPEEKVEEAQGKPQRYVKKSPRKEEPKVEEKTDEIKVKKPKAWGNDEETKKILSNAPPPVEVKPKTQYNSYKQGRHEKSGGRQGKYRVKQPRAQETNNE</sequence>
<reference evidence="2" key="1">
    <citation type="submission" date="2021-09" db="EMBL/GenBank/DDBJ databases">
        <authorList>
            <consortium name="AG Swart"/>
            <person name="Singh M."/>
            <person name="Singh A."/>
            <person name="Seah K."/>
            <person name="Emmerich C."/>
        </authorList>
    </citation>
    <scope>NUCLEOTIDE SEQUENCE</scope>
    <source>
        <strain evidence="2">ATCC30299</strain>
    </source>
</reference>
<dbReference type="InterPro" id="IPR012677">
    <property type="entry name" value="Nucleotide-bd_a/b_plait_sf"/>
</dbReference>
<dbReference type="GO" id="GO:0003676">
    <property type="term" value="F:nucleic acid binding"/>
    <property type="evidence" value="ECO:0007669"/>
    <property type="project" value="InterPro"/>
</dbReference>
<evidence type="ECO:0008006" key="4">
    <source>
        <dbReference type="Google" id="ProtNLM"/>
    </source>
</evidence>
<proteinExistence type="predicted"/>
<feature type="compositionally biased region" description="Basic and acidic residues" evidence="1">
    <location>
        <begin position="290"/>
        <end position="302"/>
    </location>
</feature>
<feature type="compositionally biased region" description="Acidic residues" evidence="1">
    <location>
        <begin position="268"/>
        <end position="283"/>
    </location>
</feature>
<dbReference type="Gene3D" id="3.30.70.330">
    <property type="match status" value="1"/>
</dbReference>
<feature type="compositionally biased region" description="Basic and acidic residues" evidence="1">
    <location>
        <begin position="245"/>
        <end position="267"/>
    </location>
</feature>
<protein>
    <recommendedName>
        <fullName evidence="4">RRM domain-containing protein</fullName>
    </recommendedName>
</protein>
<evidence type="ECO:0000313" key="2">
    <source>
        <dbReference type="EMBL" id="CAG9310821.1"/>
    </source>
</evidence>
<gene>
    <name evidence="2" type="ORF">BSTOLATCC_MIC2535</name>
</gene>
<feature type="region of interest" description="Disordered" evidence="1">
    <location>
        <begin position="1"/>
        <end position="52"/>
    </location>
</feature>
<dbReference type="EMBL" id="CAJZBQ010000003">
    <property type="protein sequence ID" value="CAG9310821.1"/>
    <property type="molecule type" value="Genomic_DNA"/>
</dbReference>
<keyword evidence="3" id="KW-1185">Reference proteome</keyword>
<organism evidence="2 3">
    <name type="scientific">Blepharisma stoltei</name>
    <dbReference type="NCBI Taxonomy" id="1481888"/>
    <lineage>
        <taxon>Eukaryota</taxon>
        <taxon>Sar</taxon>
        <taxon>Alveolata</taxon>
        <taxon>Ciliophora</taxon>
        <taxon>Postciliodesmatophora</taxon>
        <taxon>Heterotrichea</taxon>
        <taxon>Heterotrichida</taxon>
        <taxon>Blepharismidae</taxon>
        <taxon>Blepharisma</taxon>
    </lineage>
</organism>
<feature type="region of interest" description="Disordered" evidence="1">
    <location>
        <begin position="134"/>
        <end position="391"/>
    </location>
</feature>
<evidence type="ECO:0000313" key="3">
    <source>
        <dbReference type="Proteomes" id="UP001162131"/>
    </source>
</evidence>
<dbReference type="AlphaFoldDB" id="A0AAU9IBM4"/>
<dbReference type="SUPFAM" id="SSF54928">
    <property type="entry name" value="RNA-binding domain, RBD"/>
    <property type="match status" value="1"/>
</dbReference>
<dbReference type="InterPro" id="IPR035979">
    <property type="entry name" value="RBD_domain_sf"/>
</dbReference>
<accession>A0AAU9IBM4</accession>
<feature type="compositionally biased region" description="Low complexity" evidence="1">
    <location>
        <begin position="31"/>
        <end position="51"/>
    </location>
</feature>
<name>A0AAU9IBM4_9CILI</name>
<feature type="compositionally biased region" description="Basic and acidic residues" evidence="1">
    <location>
        <begin position="189"/>
        <end position="201"/>
    </location>
</feature>
<feature type="compositionally biased region" description="Acidic residues" evidence="1">
    <location>
        <begin position="11"/>
        <end position="21"/>
    </location>
</feature>
<comment type="caution">
    <text evidence="2">The sequence shown here is derived from an EMBL/GenBank/DDBJ whole genome shotgun (WGS) entry which is preliminary data.</text>
</comment>
<dbReference type="Proteomes" id="UP001162131">
    <property type="component" value="Unassembled WGS sequence"/>
</dbReference>
<evidence type="ECO:0000256" key="1">
    <source>
        <dbReference type="SAM" id="MobiDB-lite"/>
    </source>
</evidence>
<feature type="compositionally biased region" description="Low complexity" evidence="1">
    <location>
        <begin position="179"/>
        <end position="188"/>
    </location>
</feature>